<dbReference type="Proteomes" id="UP000034911">
    <property type="component" value="Unassembled WGS sequence"/>
</dbReference>
<organism evidence="1 2">
    <name type="scientific">Candidatus Magasanikbacteria bacterium GW2011_GWC2_45_8</name>
    <dbReference type="NCBI Taxonomy" id="1619050"/>
    <lineage>
        <taxon>Bacteria</taxon>
        <taxon>Candidatus Magasanikiibacteriota</taxon>
    </lineage>
</organism>
<evidence type="ECO:0000313" key="2">
    <source>
        <dbReference type="Proteomes" id="UP000034911"/>
    </source>
</evidence>
<reference evidence="1 2" key="1">
    <citation type="journal article" date="2015" name="Nature">
        <title>rRNA introns, odd ribosomes, and small enigmatic genomes across a large radiation of phyla.</title>
        <authorList>
            <person name="Brown C.T."/>
            <person name="Hug L.A."/>
            <person name="Thomas B.C."/>
            <person name="Sharon I."/>
            <person name="Castelle C.J."/>
            <person name="Singh A."/>
            <person name="Wilkins M.J."/>
            <person name="Williams K.H."/>
            <person name="Banfield J.F."/>
        </authorList>
    </citation>
    <scope>NUCLEOTIDE SEQUENCE [LARGE SCALE GENOMIC DNA]</scope>
</reference>
<protein>
    <submittedName>
        <fullName evidence="1">Uncharacterized protein</fullName>
    </submittedName>
</protein>
<comment type="caution">
    <text evidence="1">The sequence shown here is derived from an EMBL/GenBank/DDBJ whole genome shotgun (WGS) entry which is preliminary data.</text>
</comment>
<evidence type="ECO:0000313" key="1">
    <source>
        <dbReference type="EMBL" id="KKU12799.1"/>
    </source>
</evidence>
<gene>
    <name evidence="1" type="ORF">UX20_C0041G0007</name>
</gene>
<accession>A0A0G1MX34</accession>
<dbReference type="AlphaFoldDB" id="A0A0G1MX34"/>
<name>A0A0G1MX34_9BACT</name>
<dbReference type="EMBL" id="LCLH01000041">
    <property type="protein sequence ID" value="KKU12799.1"/>
    <property type="molecule type" value="Genomic_DNA"/>
</dbReference>
<proteinExistence type="predicted"/>
<sequence>MDYEKEWEPLVRIIMSENNAEHIAHTIAESEKRYIERVTDREKSLN</sequence>
<dbReference type="STRING" id="1619050.UX20_C0041G0007"/>